<accession>A0ABQ4F9B5</accession>
<reference evidence="4 5" key="1">
    <citation type="submission" date="2021-01" db="EMBL/GenBank/DDBJ databases">
        <title>Whole genome shotgun sequence of Microbispora amethystogenes NBRC 101907.</title>
        <authorList>
            <person name="Komaki H."/>
            <person name="Tamura T."/>
        </authorList>
    </citation>
    <scope>NUCLEOTIDE SEQUENCE [LARGE SCALE GENOMIC DNA]</scope>
    <source>
        <strain evidence="4 5">NBRC 101907</strain>
    </source>
</reference>
<dbReference type="SUPFAM" id="SSF56801">
    <property type="entry name" value="Acetyl-CoA synthetase-like"/>
    <property type="match status" value="1"/>
</dbReference>
<evidence type="ECO:0000313" key="4">
    <source>
        <dbReference type="EMBL" id="GIH31407.1"/>
    </source>
</evidence>
<dbReference type="CDD" id="cd04433">
    <property type="entry name" value="AFD_class_I"/>
    <property type="match status" value="1"/>
</dbReference>
<feature type="compositionally biased region" description="Pro residues" evidence="1">
    <location>
        <begin position="1"/>
        <end position="11"/>
    </location>
</feature>
<sequence>MHDPVAPPLPAEPAKTETEAEGGVFPQVLLDALRSAPGSPAFEQGDRTVSRSELLDLIGRMAVAMREAGLGPGRGVAVRTGVTPEAFAAQIAAHVLGCRVVAVKPGYTPRQLAHVLGPGVGAGVGAGVDTGVDTGVDAVVVDPASATPDVLGAAGAATVLSLGPLAGVPAAVDILAAPGGGGSPIPAVTARPDDVALLTFTSGSTGEPKGCVLSYRGLGAHWSWPRVWSSVEPGFAGRFGRHMLFGTLASQVVLDFLAPCLLGGGTAVIPEDDGRPLFPYAVERHRITSAIVTPPRLCQMLDLLREERADVGSLRMLMVAGSPISPHRMREAADRLGPVVYQGYGATEAGMITILNPGDLGRAPDSVGRAHPSVEISVRDEEGRPVGTGRTGEVHVRSPFLMTGYWGQPEETRDVLRDGWLRTRDLGRLDDAGLLYLAGRTRDVVIVNAIVVYAGPIERVLAGHPDVAEAYVTGAPDERTGEAVHAFVVPVPGRAPDPAVLTALVRAELGADSVPRTITTVPGVPVAASGKPDKRALLERHPPVAL</sequence>
<dbReference type="InterPro" id="IPR020845">
    <property type="entry name" value="AMP-binding_CS"/>
</dbReference>
<dbReference type="PANTHER" id="PTHR43767">
    <property type="entry name" value="LONG-CHAIN-FATTY-ACID--COA LIGASE"/>
    <property type="match status" value="1"/>
</dbReference>
<dbReference type="PROSITE" id="PS00455">
    <property type="entry name" value="AMP_BINDING"/>
    <property type="match status" value="1"/>
</dbReference>
<proteinExistence type="predicted"/>
<evidence type="ECO:0000313" key="5">
    <source>
        <dbReference type="Proteomes" id="UP000651728"/>
    </source>
</evidence>
<evidence type="ECO:0000259" key="3">
    <source>
        <dbReference type="Pfam" id="PF13193"/>
    </source>
</evidence>
<dbReference type="InterPro" id="IPR045851">
    <property type="entry name" value="AMP-bd_C_sf"/>
</dbReference>
<dbReference type="Gene3D" id="3.40.50.12780">
    <property type="entry name" value="N-terminal domain of ligase-like"/>
    <property type="match status" value="1"/>
</dbReference>
<dbReference type="InterPro" id="IPR050237">
    <property type="entry name" value="ATP-dep_AMP-bd_enzyme"/>
</dbReference>
<dbReference type="InterPro" id="IPR000873">
    <property type="entry name" value="AMP-dep_synth/lig_dom"/>
</dbReference>
<protein>
    <submittedName>
        <fullName evidence="4">AMP-dependent synthetase</fullName>
    </submittedName>
</protein>
<comment type="caution">
    <text evidence="4">The sequence shown here is derived from an EMBL/GenBank/DDBJ whole genome shotgun (WGS) entry which is preliminary data.</text>
</comment>
<keyword evidence="5" id="KW-1185">Reference proteome</keyword>
<dbReference type="EMBL" id="BOOB01000010">
    <property type="protein sequence ID" value="GIH31407.1"/>
    <property type="molecule type" value="Genomic_DNA"/>
</dbReference>
<name>A0ABQ4F9B5_9ACTN</name>
<feature type="domain" description="AMP-dependent synthetase/ligase" evidence="2">
    <location>
        <begin position="34"/>
        <end position="406"/>
    </location>
</feature>
<evidence type="ECO:0000259" key="2">
    <source>
        <dbReference type="Pfam" id="PF00501"/>
    </source>
</evidence>
<evidence type="ECO:0000256" key="1">
    <source>
        <dbReference type="SAM" id="MobiDB-lite"/>
    </source>
</evidence>
<dbReference type="Pfam" id="PF00501">
    <property type="entry name" value="AMP-binding"/>
    <property type="match status" value="1"/>
</dbReference>
<dbReference type="PANTHER" id="PTHR43767:SF7">
    <property type="entry name" value="MEDIUM_LONG-CHAIN-FATTY-ACID--COA LIGASE FADD8"/>
    <property type="match status" value="1"/>
</dbReference>
<organism evidence="4 5">
    <name type="scientific">Microbispora amethystogenes</name>
    <dbReference type="NCBI Taxonomy" id="1427754"/>
    <lineage>
        <taxon>Bacteria</taxon>
        <taxon>Bacillati</taxon>
        <taxon>Actinomycetota</taxon>
        <taxon>Actinomycetes</taxon>
        <taxon>Streptosporangiales</taxon>
        <taxon>Streptosporangiaceae</taxon>
        <taxon>Microbispora</taxon>
    </lineage>
</organism>
<dbReference type="RefSeq" id="WP_204284730.1">
    <property type="nucleotide sequence ID" value="NZ_BAABEJ010000006.1"/>
</dbReference>
<feature type="region of interest" description="Disordered" evidence="1">
    <location>
        <begin position="1"/>
        <end position="20"/>
    </location>
</feature>
<dbReference type="Proteomes" id="UP000651728">
    <property type="component" value="Unassembled WGS sequence"/>
</dbReference>
<gene>
    <name evidence="4" type="ORF">Mam01_15710</name>
</gene>
<dbReference type="InterPro" id="IPR025110">
    <property type="entry name" value="AMP-bd_C"/>
</dbReference>
<dbReference type="Pfam" id="PF13193">
    <property type="entry name" value="AMP-binding_C"/>
    <property type="match status" value="1"/>
</dbReference>
<dbReference type="InterPro" id="IPR042099">
    <property type="entry name" value="ANL_N_sf"/>
</dbReference>
<dbReference type="Gene3D" id="3.30.300.30">
    <property type="match status" value="1"/>
</dbReference>
<feature type="domain" description="AMP-binding enzyme C-terminal" evidence="3">
    <location>
        <begin position="457"/>
        <end position="531"/>
    </location>
</feature>